<name>A0A368RM71_SETIT</name>
<evidence type="ECO:0000313" key="8">
    <source>
        <dbReference type="EMBL" id="RCV31188.1"/>
    </source>
</evidence>
<dbReference type="Gene3D" id="3.40.1810.10">
    <property type="entry name" value="Transcription factor, MADS-box"/>
    <property type="match status" value="1"/>
</dbReference>
<dbReference type="GO" id="GO:0046983">
    <property type="term" value="F:protein dimerization activity"/>
    <property type="evidence" value="ECO:0007669"/>
    <property type="project" value="InterPro"/>
</dbReference>
<proteinExistence type="predicted"/>
<dbReference type="GO" id="GO:0000977">
    <property type="term" value="F:RNA polymerase II transcription regulatory region sequence-specific DNA binding"/>
    <property type="evidence" value="ECO:0007669"/>
    <property type="project" value="InterPro"/>
</dbReference>
<dbReference type="EMBL" id="CM003533">
    <property type="protein sequence ID" value="RCV31188.1"/>
    <property type="molecule type" value="Genomic_DNA"/>
</dbReference>
<dbReference type="SMART" id="SM00432">
    <property type="entry name" value="MADS"/>
    <property type="match status" value="1"/>
</dbReference>
<accession>A0A368RM71</accession>
<evidence type="ECO:0000259" key="7">
    <source>
        <dbReference type="PROSITE" id="PS51297"/>
    </source>
</evidence>
<dbReference type="InterPro" id="IPR002487">
    <property type="entry name" value="TF_Kbox"/>
</dbReference>
<dbReference type="GO" id="GO:0005634">
    <property type="term" value="C:nucleus"/>
    <property type="evidence" value="ECO:0007669"/>
    <property type="project" value="UniProtKB-SubCell"/>
</dbReference>
<dbReference type="PRINTS" id="PR00404">
    <property type="entry name" value="MADSDOMAIN"/>
</dbReference>
<dbReference type="Pfam" id="PF01486">
    <property type="entry name" value="K-box"/>
    <property type="match status" value="1"/>
</dbReference>
<organism evidence="8">
    <name type="scientific">Setaria italica</name>
    <name type="common">Foxtail millet</name>
    <name type="synonym">Panicum italicum</name>
    <dbReference type="NCBI Taxonomy" id="4555"/>
    <lineage>
        <taxon>Eukaryota</taxon>
        <taxon>Viridiplantae</taxon>
        <taxon>Streptophyta</taxon>
        <taxon>Embryophyta</taxon>
        <taxon>Tracheophyta</taxon>
        <taxon>Spermatophyta</taxon>
        <taxon>Magnoliopsida</taxon>
        <taxon>Liliopsida</taxon>
        <taxon>Poales</taxon>
        <taxon>Poaceae</taxon>
        <taxon>PACMAD clade</taxon>
        <taxon>Panicoideae</taxon>
        <taxon>Panicodae</taxon>
        <taxon>Paniceae</taxon>
        <taxon>Cenchrinae</taxon>
        <taxon>Setaria</taxon>
    </lineage>
</organism>
<dbReference type="FunFam" id="3.40.1810.10:FF:000003">
    <property type="entry name" value="MADS-box transcription factor MADS-MC"/>
    <property type="match status" value="1"/>
</dbReference>
<dbReference type="PANTHER" id="PTHR48019">
    <property type="entry name" value="SERUM RESPONSE FACTOR HOMOLOG"/>
    <property type="match status" value="1"/>
</dbReference>
<sequence>MGRGKIEIKRIDNATSRQVTFSKRRSGLFKKAKELAILCDAEVGLIVFSSTGRQYDFASTSMKSVIERYSEAKEDHHQTLSASAEAKFWQREAGSLRQQLHNVQEHHRQLLGQQLSGLDVKDLQNLENKLEMSLKNIRMKKDQLMIDQIQELNRKGSLMHRENIELYNKVNLAHQENTELRRKVYGHGVDEHPSSSTVRHSIQITENEDVHVNLELSQPQSVQRDKSETPSTG</sequence>
<evidence type="ECO:0000256" key="2">
    <source>
        <dbReference type="ARBA" id="ARBA00023015"/>
    </source>
</evidence>
<evidence type="ECO:0000256" key="5">
    <source>
        <dbReference type="ARBA" id="ARBA00023242"/>
    </source>
</evidence>
<evidence type="ECO:0008006" key="9">
    <source>
        <dbReference type="Google" id="ProtNLM"/>
    </source>
</evidence>
<evidence type="ECO:0000259" key="6">
    <source>
        <dbReference type="PROSITE" id="PS50066"/>
    </source>
</evidence>
<evidence type="ECO:0000256" key="3">
    <source>
        <dbReference type="ARBA" id="ARBA00023125"/>
    </source>
</evidence>
<gene>
    <name evidence="8" type="ORF">SETIT_6G156800v2</name>
</gene>
<keyword evidence="2" id="KW-0805">Transcription regulation</keyword>
<dbReference type="InterPro" id="IPR033896">
    <property type="entry name" value="MEF2-like_N"/>
</dbReference>
<dbReference type="GO" id="GO:0045944">
    <property type="term" value="P:positive regulation of transcription by RNA polymerase II"/>
    <property type="evidence" value="ECO:0007669"/>
    <property type="project" value="InterPro"/>
</dbReference>
<dbReference type="PROSITE" id="PS51297">
    <property type="entry name" value="K_BOX"/>
    <property type="match status" value="1"/>
</dbReference>
<protein>
    <recommendedName>
        <fullName evidence="9">MADS-box transcription factor 23-like</fullName>
    </recommendedName>
</protein>
<keyword evidence="3" id="KW-0238">DNA-binding</keyword>
<keyword evidence="5" id="KW-0539">Nucleus</keyword>
<dbReference type="PROSITE" id="PS50066">
    <property type="entry name" value="MADS_BOX_2"/>
    <property type="match status" value="1"/>
</dbReference>
<dbReference type="InterPro" id="IPR036879">
    <property type="entry name" value="TF_MADSbox_sf"/>
</dbReference>
<evidence type="ECO:0000256" key="1">
    <source>
        <dbReference type="ARBA" id="ARBA00004123"/>
    </source>
</evidence>
<dbReference type="CDD" id="cd00265">
    <property type="entry name" value="MADS_MEF2_like"/>
    <property type="match status" value="1"/>
</dbReference>
<dbReference type="Pfam" id="PF00319">
    <property type="entry name" value="SRF-TF"/>
    <property type="match status" value="1"/>
</dbReference>
<evidence type="ECO:0000256" key="4">
    <source>
        <dbReference type="ARBA" id="ARBA00023163"/>
    </source>
</evidence>
<dbReference type="InterPro" id="IPR002100">
    <property type="entry name" value="TF_MADSbox"/>
</dbReference>
<dbReference type="InterPro" id="IPR050142">
    <property type="entry name" value="MADS-box/MEF2_TF"/>
</dbReference>
<dbReference type="SUPFAM" id="SSF55455">
    <property type="entry name" value="SRF-like"/>
    <property type="match status" value="1"/>
</dbReference>
<reference evidence="8" key="1">
    <citation type="journal article" date="2012" name="Nat. Biotechnol.">
        <title>Reference genome sequence of the model plant Setaria.</title>
        <authorList>
            <person name="Bennetzen J.L."/>
            <person name="Schmutz J."/>
            <person name="Wang H."/>
            <person name="Percifield R."/>
            <person name="Hawkins J."/>
            <person name="Pontaroli A.C."/>
            <person name="Estep M."/>
            <person name="Feng L."/>
            <person name="Vaughn J.N."/>
            <person name="Grimwood J."/>
            <person name="Jenkins J."/>
            <person name="Barry K."/>
            <person name="Lindquist E."/>
            <person name="Hellsten U."/>
            <person name="Deshpande S."/>
            <person name="Wang X."/>
            <person name="Wu X."/>
            <person name="Mitros T."/>
            <person name="Triplett J."/>
            <person name="Yang X."/>
            <person name="Ye C.Y."/>
            <person name="Mauro-Herrera M."/>
            <person name="Wang L."/>
            <person name="Li P."/>
            <person name="Sharma M."/>
            <person name="Sharma R."/>
            <person name="Ronald P.C."/>
            <person name="Panaud O."/>
            <person name="Kellogg E.A."/>
            <person name="Brutnell T.P."/>
            <person name="Doust A.N."/>
            <person name="Tuskan G.A."/>
            <person name="Rokhsar D."/>
            <person name="Devos K.M."/>
        </authorList>
    </citation>
    <scope>NUCLEOTIDE SEQUENCE [LARGE SCALE GENOMIC DNA]</scope>
    <source>
        <strain evidence="8">Yugu1</strain>
    </source>
</reference>
<feature type="domain" description="MADS-box" evidence="6">
    <location>
        <begin position="1"/>
        <end position="61"/>
    </location>
</feature>
<dbReference type="AlphaFoldDB" id="A0A368RM71"/>
<dbReference type="KEGG" id="sita:101764513"/>
<dbReference type="OrthoDB" id="1898716at2759"/>
<reference evidence="8" key="2">
    <citation type="submission" date="2015-07" db="EMBL/GenBank/DDBJ databases">
        <authorList>
            <person name="Noorani M."/>
        </authorList>
    </citation>
    <scope>NUCLEOTIDE SEQUENCE</scope>
    <source>
        <strain evidence="8">Yugu1</strain>
    </source>
</reference>
<keyword evidence="4" id="KW-0804">Transcription</keyword>
<feature type="domain" description="K-box" evidence="7">
    <location>
        <begin position="86"/>
        <end position="176"/>
    </location>
</feature>
<dbReference type="GO" id="GO:0003700">
    <property type="term" value="F:DNA-binding transcription factor activity"/>
    <property type="evidence" value="ECO:0007669"/>
    <property type="project" value="InterPro"/>
</dbReference>
<comment type="subcellular location">
    <subcellularLocation>
        <location evidence="1">Nucleus</location>
    </subcellularLocation>
</comment>